<dbReference type="Gene3D" id="3.40.605.10">
    <property type="entry name" value="Aldehyde Dehydrogenase, Chain A, domain 1"/>
    <property type="match status" value="1"/>
</dbReference>
<evidence type="ECO:0000256" key="3">
    <source>
        <dbReference type="ARBA" id="ARBA00023027"/>
    </source>
</evidence>
<dbReference type="PANTHER" id="PTHR43866:SF4">
    <property type="entry name" value="MALONATE-SEMIALDEHYDE DEHYDROGENASE"/>
    <property type="match status" value="1"/>
</dbReference>
<dbReference type="Gene3D" id="3.40.309.10">
    <property type="entry name" value="Aldehyde Dehydrogenase, Chain A, domain 2"/>
    <property type="match status" value="1"/>
</dbReference>
<dbReference type="PANTHER" id="PTHR43866">
    <property type="entry name" value="MALONATE-SEMIALDEHYDE DEHYDROGENASE"/>
    <property type="match status" value="1"/>
</dbReference>
<evidence type="ECO:0000256" key="1">
    <source>
        <dbReference type="ARBA" id="ARBA00013048"/>
    </source>
</evidence>
<evidence type="ECO:0000259" key="4">
    <source>
        <dbReference type="Pfam" id="PF00171"/>
    </source>
</evidence>
<sequence>MSSLIQHYINGSRTEGHGSARGDVFNPATGQVTAQLALGDVKDVDDAVAAAKAAFPGWAQTTPLARARVLFRFRDLIEKHARDLAAVITAEHGKVLSDALGEVTRGMEVVEFATGAPELLKGEFTEQVGRGIDAWSMRQPLGVVAGITPFNFPVMVPLWMAPMALACGNCFILKPSERDPSASLILADLLKQAGLPDGVFQVVHGDKLVVDALLKHPDVQAISFVGSTPIARYIHETGVAHGKRVQALGGAKNHAVIMPDCDLDKTVDALMGAAYGSAGERCMAISVAVAVGPVADALIEKLIPKVEALKIGNGTEDATEMGPLVTKVHREKVASYVTIGAEEGATLLVDGRDFKSPQNPDGFFIGGSLFDHVTPEMRIYREEIFGPVLAVVRVPDFETALTLVNEHEFGNGTAIFTRDGDSARAFTHRVQAGMVGVNVPIPVPMAFHSFGGWKASLFGDHHMHGAEGVRFFTKYKAVTSRWPTGIRQGADFVMPTLG</sequence>
<dbReference type="SUPFAM" id="SSF53720">
    <property type="entry name" value="ALDH-like"/>
    <property type="match status" value="1"/>
</dbReference>
<dbReference type="InterPro" id="IPR010061">
    <property type="entry name" value="MeMal-semiAld_DH"/>
</dbReference>
<keyword evidence="2" id="KW-0560">Oxidoreductase</keyword>
<evidence type="ECO:0000313" key="6">
    <source>
        <dbReference type="Proteomes" id="UP001516351"/>
    </source>
</evidence>
<dbReference type="RefSeq" id="WP_267311449.1">
    <property type="nucleotide sequence ID" value="NZ_JABXXV010000002.1"/>
</dbReference>
<gene>
    <name evidence="5" type="ORF">HW542_03760</name>
</gene>
<evidence type="ECO:0000313" key="5">
    <source>
        <dbReference type="EMBL" id="NVN45923.1"/>
    </source>
</evidence>
<keyword evidence="6" id="KW-1185">Reference proteome</keyword>
<dbReference type="InterPro" id="IPR016160">
    <property type="entry name" value="Ald_DH_CS_CYS"/>
</dbReference>
<evidence type="ECO:0000256" key="2">
    <source>
        <dbReference type="ARBA" id="ARBA00023002"/>
    </source>
</evidence>
<dbReference type="EMBL" id="JABXXV010000002">
    <property type="protein sequence ID" value="NVN45923.1"/>
    <property type="molecule type" value="Genomic_DNA"/>
</dbReference>
<protein>
    <recommendedName>
        <fullName evidence="1">methylmalonate-semialdehyde dehydrogenase (CoA acylating)</fullName>
        <ecNumber evidence="1">1.2.1.27</ecNumber>
    </recommendedName>
</protein>
<feature type="domain" description="Aldehyde dehydrogenase" evidence="4">
    <location>
        <begin position="20"/>
        <end position="478"/>
    </location>
</feature>
<name>A0ABX2P1Z5_9PROT</name>
<dbReference type="InterPro" id="IPR015590">
    <property type="entry name" value="Aldehyde_DH_dom"/>
</dbReference>
<accession>A0ABX2P1Z5</accession>
<dbReference type="Proteomes" id="UP001516351">
    <property type="component" value="Unassembled WGS sequence"/>
</dbReference>
<dbReference type="InterPro" id="IPR016162">
    <property type="entry name" value="Ald_DH_N"/>
</dbReference>
<keyword evidence="3" id="KW-0520">NAD</keyword>
<dbReference type="PROSITE" id="PS00070">
    <property type="entry name" value="ALDEHYDE_DEHYDR_CYS"/>
    <property type="match status" value="1"/>
</dbReference>
<dbReference type="CDD" id="cd07085">
    <property type="entry name" value="ALDH_F6_MMSDH"/>
    <property type="match status" value="1"/>
</dbReference>
<dbReference type="Pfam" id="PF00171">
    <property type="entry name" value="Aldedh"/>
    <property type="match status" value="1"/>
</dbReference>
<comment type="caution">
    <text evidence="5">The sequence shown here is derived from an EMBL/GenBank/DDBJ whole genome shotgun (WGS) entry which is preliminary data.</text>
</comment>
<dbReference type="InterPro" id="IPR016163">
    <property type="entry name" value="Ald_DH_C"/>
</dbReference>
<dbReference type="NCBIfam" id="TIGR01722">
    <property type="entry name" value="MMSDH"/>
    <property type="match status" value="1"/>
</dbReference>
<dbReference type="InterPro" id="IPR016161">
    <property type="entry name" value="Ald_DH/histidinol_DH"/>
</dbReference>
<reference evidence="5 6" key="1">
    <citation type="submission" date="2020-06" db="EMBL/GenBank/DDBJ databases">
        <title>Synonyms of Asaia species.</title>
        <authorList>
            <person name="Sombolestani A."/>
        </authorList>
    </citation>
    <scope>NUCLEOTIDE SEQUENCE [LARGE SCALE GENOMIC DNA]</scope>
    <source>
        <strain evidence="5 6">LMG 27047</strain>
    </source>
</reference>
<proteinExistence type="predicted"/>
<organism evidence="5 6">
    <name type="scientific">Asaia spathodeae</name>
    <dbReference type="NCBI Taxonomy" id="657016"/>
    <lineage>
        <taxon>Bacteria</taxon>
        <taxon>Pseudomonadati</taxon>
        <taxon>Pseudomonadota</taxon>
        <taxon>Alphaproteobacteria</taxon>
        <taxon>Acetobacterales</taxon>
        <taxon>Acetobacteraceae</taxon>
        <taxon>Asaia</taxon>
    </lineage>
</organism>
<dbReference type="EC" id="1.2.1.27" evidence="1"/>